<dbReference type="PANTHER" id="PTHR46411">
    <property type="entry name" value="FAMILY ATPASE, PUTATIVE-RELATED"/>
    <property type="match status" value="1"/>
</dbReference>
<dbReference type="InterPro" id="IPR027417">
    <property type="entry name" value="P-loop_NTPase"/>
</dbReference>
<gene>
    <name evidence="3" type="ORF">FH972_023582</name>
</gene>
<accession>A0A5N6KW34</accession>
<dbReference type="OrthoDB" id="1904231at2759"/>
<dbReference type="InterPro" id="IPR003959">
    <property type="entry name" value="ATPase_AAA_core"/>
</dbReference>
<dbReference type="SUPFAM" id="SSF52540">
    <property type="entry name" value="P-loop containing nucleoside triphosphate hydrolases"/>
    <property type="match status" value="1"/>
</dbReference>
<reference evidence="3 4" key="1">
    <citation type="submission" date="2019-06" db="EMBL/GenBank/DDBJ databases">
        <title>A chromosomal-level reference genome of Carpinus fangiana (Coryloideae, Betulaceae).</title>
        <authorList>
            <person name="Yang X."/>
            <person name="Wang Z."/>
            <person name="Zhang L."/>
            <person name="Hao G."/>
            <person name="Liu J."/>
            <person name="Yang Y."/>
        </authorList>
    </citation>
    <scope>NUCLEOTIDE SEQUENCE [LARGE SCALE GENOMIC DNA]</scope>
    <source>
        <strain evidence="3">Cfa_2016G</strain>
        <tissue evidence="3">Leaf</tissue>
    </source>
</reference>
<dbReference type="GO" id="GO:0005524">
    <property type="term" value="F:ATP binding"/>
    <property type="evidence" value="ECO:0007669"/>
    <property type="project" value="InterPro"/>
</dbReference>
<dbReference type="EMBL" id="VIBQ01000014">
    <property type="protein sequence ID" value="KAB8349558.1"/>
    <property type="molecule type" value="Genomic_DNA"/>
</dbReference>
<dbReference type="Pfam" id="PF00004">
    <property type="entry name" value="AAA"/>
    <property type="match status" value="1"/>
</dbReference>
<feature type="domain" description="AAA+ ATPase" evidence="2">
    <location>
        <begin position="831"/>
        <end position="959"/>
    </location>
</feature>
<organism evidence="3 4">
    <name type="scientific">Carpinus fangiana</name>
    <dbReference type="NCBI Taxonomy" id="176857"/>
    <lineage>
        <taxon>Eukaryota</taxon>
        <taxon>Viridiplantae</taxon>
        <taxon>Streptophyta</taxon>
        <taxon>Embryophyta</taxon>
        <taxon>Tracheophyta</taxon>
        <taxon>Spermatophyta</taxon>
        <taxon>Magnoliopsida</taxon>
        <taxon>eudicotyledons</taxon>
        <taxon>Gunneridae</taxon>
        <taxon>Pentapetalae</taxon>
        <taxon>rosids</taxon>
        <taxon>fabids</taxon>
        <taxon>Fagales</taxon>
        <taxon>Betulaceae</taxon>
        <taxon>Carpinus</taxon>
    </lineage>
</organism>
<dbReference type="InterPro" id="IPR003593">
    <property type="entry name" value="AAA+_ATPase"/>
</dbReference>
<dbReference type="Pfam" id="PF23232">
    <property type="entry name" value="AAA_lid_13"/>
    <property type="match status" value="1"/>
</dbReference>
<name>A0A5N6KW34_9ROSI</name>
<sequence length="1214" mass="137319">MAGMSSLRRVLKFGRSVPQEEVETVGKAIVRSYSWSVEDESESADEYSEADPLDSQWQEFLKHADDPPPEDLSRQQQLLLQSSRRLAKAWQAFAEKLPEGASSVGQRPSFDVLNHTLGNAIQSWKSKHDASRRGKLQKRFTGVIRVFQGHRELLKMVPTGDRYVSLIAGSLTAFAQASVTHAEIAEGISNAFQDAQADLDYWKRLLAANQDNTLMQNYAIELFVIIFEMFADIFTTWSSYGSMRHFFKSFDSDFLKRLVGERQEEMVKLKGRLSEESELANTQGIRRVEASLIDFQQQMAIGSGRIESEMRSIVKDVMREELDNYSKNRKSKKRGPLLLGAPSKQASTATEDAEKYGEGTLILRGPPVRRPTLLEEEETIFTEEQMTTLRQGFDLPLFSRLQKWAQSDDTHQVYIQGPRSARITVGSMIAVCNASDVPVLYYSCAKPSSEDDVEDYQRLQLARLVSNLLEQLEKYVPEAQSSRLNDRTTVAEAIDILEQILHRGPSLIFCILDGLHNMEDRRDSEQQGLIKRLVAALTMNKPVADGRIIKTCFASDGIIDTLEKRECTVGGIPSVKYDTLQYLLGEDTMVYFHVPGFPSAWAAGIITSLNHIDGIRSIYLRVLASDGNFVAGRTLSVEIAKFEGSVEVTKLEECRPAKYVDAKDQGRLREELLRRGKSFTTILASDNKEYQYSGLFHEVVPHKAIEKYDPSVPEVLSSRDYTGRIVVDIKSAYLYCPRRRDTEENLLRNVFDDDFTAATNFEDDEESSDDADSERVGIISTEHISIIQRYPDPFSMVMLEAGELQTIKALRNVGLPDKDDWSVNYAEQKRRGHVVLFHGPPGVGKTFTVECIAEAFKRPLLTFALTDMGAMDQELDTQLSRYFLLAEKWGAIILVEDADVILERRSRANEADFDQNRRLDYFWRSLENFSGLTFLNTNRFGVVDEAYISRVHVFVAFKDLDNDKSARLWKFLLDRVEGSRDDILVTQESRQFVLENQELRLCKWNARQIRNAIDTILALAKDEHDSDPDRLGPIRLNSHHFAAVVHMIMVIKHTSSGMDLDWWVGQAERPSRSTSLNDSSCLPTWRYQLPTVGFVVKPKMNCALVVEQPAHSHQSIIIAVETQEIRGYSSPPAGPFNCVNSLQTPTCSLPSTVVSASSPGSCISLTFLPIRRYTECHECPSILGVRLNWIRRPPIEAGSSPLGTWTFRFDACHE</sequence>
<protein>
    <recommendedName>
        <fullName evidence="2">AAA+ ATPase domain-containing protein</fullName>
    </recommendedName>
</protein>
<dbReference type="GO" id="GO:0016887">
    <property type="term" value="F:ATP hydrolysis activity"/>
    <property type="evidence" value="ECO:0007669"/>
    <property type="project" value="InterPro"/>
</dbReference>
<evidence type="ECO:0000313" key="4">
    <source>
        <dbReference type="Proteomes" id="UP000327013"/>
    </source>
</evidence>
<comment type="caution">
    <text evidence="3">The sequence shown here is derived from an EMBL/GenBank/DDBJ whole genome shotgun (WGS) entry which is preliminary data.</text>
</comment>
<dbReference type="Gene3D" id="3.40.50.300">
    <property type="entry name" value="P-loop containing nucleotide triphosphate hydrolases"/>
    <property type="match status" value="1"/>
</dbReference>
<dbReference type="InterPro" id="IPR056599">
    <property type="entry name" value="AAA_lid_fung"/>
</dbReference>
<evidence type="ECO:0000256" key="1">
    <source>
        <dbReference type="SAM" id="MobiDB-lite"/>
    </source>
</evidence>
<proteinExistence type="predicted"/>
<keyword evidence="4" id="KW-1185">Reference proteome</keyword>
<evidence type="ECO:0000313" key="3">
    <source>
        <dbReference type="EMBL" id="KAB8349558.1"/>
    </source>
</evidence>
<evidence type="ECO:0000259" key="2">
    <source>
        <dbReference type="SMART" id="SM00382"/>
    </source>
</evidence>
<dbReference type="PANTHER" id="PTHR46411:SF4">
    <property type="entry name" value="AAA+ ATPASE DOMAIN-CONTAINING PROTEIN"/>
    <property type="match status" value="1"/>
</dbReference>
<feature type="region of interest" description="Disordered" evidence="1">
    <location>
        <begin position="325"/>
        <end position="353"/>
    </location>
</feature>
<dbReference type="Proteomes" id="UP000327013">
    <property type="component" value="Unassembled WGS sequence"/>
</dbReference>
<dbReference type="SMART" id="SM00382">
    <property type="entry name" value="AAA"/>
    <property type="match status" value="1"/>
</dbReference>
<dbReference type="AlphaFoldDB" id="A0A5N6KW34"/>